<protein>
    <submittedName>
        <fullName evidence="2">Uncharacterized protein</fullName>
    </submittedName>
</protein>
<keyword evidence="3" id="KW-1185">Reference proteome</keyword>
<feature type="compositionally biased region" description="Low complexity" evidence="1">
    <location>
        <begin position="43"/>
        <end position="55"/>
    </location>
</feature>
<feature type="region of interest" description="Disordered" evidence="1">
    <location>
        <begin position="32"/>
        <end position="136"/>
    </location>
</feature>
<gene>
    <name evidence="2" type="ORF">AMATHDRAFT_8496</name>
</gene>
<dbReference type="AlphaFoldDB" id="A0A2A9NDN9"/>
<proteinExistence type="predicted"/>
<dbReference type="Proteomes" id="UP000242287">
    <property type="component" value="Unassembled WGS sequence"/>
</dbReference>
<accession>A0A2A9NDN9</accession>
<name>A0A2A9NDN9_9AGAR</name>
<evidence type="ECO:0000313" key="2">
    <source>
        <dbReference type="EMBL" id="PFH45896.1"/>
    </source>
</evidence>
<dbReference type="EMBL" id="KZ302270">
    <property type="protein sequence ID" value="PFH45896.1"/>
    <property type="molecule type" value="Genomic_DNA"/>
</dbReference>
<feature type="compositionally biased region" description="Basic and acidic residues" evidence="1">
    <location>
        <begin position="76"/>
        <end position="90"/>
    </location>
</feature>
<reference evidence="2 3" key="1">
    <citation type="submission" date="2014-02" db="EMBL/GenBank/DDBJ databases">
        <title>Transposable element dynamics among asymbiotic and ectomycorrhizal Amanita fungi.</title>
        <authorList>
            <consortium name="DOE Joint Genome Institute"/>
            <person name="Hess J."/>
            <person name="Skrede I."/>
            <person name="Wolfe B."/>
            <person name="LaButti K."/>
            <person name="Ohm R.A."/>
            <person name="Grigoriev I.V."/>
            <person name="Pringle A."/>
        </authorList>
    </citation>
    <scope>NUCLEOTIDE SEQUENCE [LARGE SCALE GENOMIC DNA]</scope>
    <source>
        <strain evidence="2 3">SKay4041</strain>
    </source>
</reference>
<sequence>MPKMEVPAPSLCAVFIGTKAVFDESYFPRCKDAATNRLPPTPTSLLSPPELSVSSDDSDSDFEQGAPSHKNNGHQTEQEASCHEDNDHQTTHMGSNSNNKPDPKTNDPPFDHNEQNDDHLPEPPPMSEEELNWRIK</sequence>
<evidence type="ECO:0000256" key="1">
    <source>
        <dbReference type="SAM" id="MobiDB-lite"/>
    </source>
</evidence>
<evidence type="ECO:0000313" key="3">
    <source>
        <dbReference type="Proteomes" id="UP000242287"/>
    </source>
</evidence>
<feature type="compositionally biased region" description="Basic and acidic residues" evidence="1">
    <location>
        <begin position="101"/>
        <end position="121"/>
    </location>
</feature>
<organism evidence="2 3">
    <name type="scientific">Amanita thiersii Skay4041</name>
    <dbReference type="NCBI Taxonomy" id="703135"/>
    <lineage>
        <taxon>Eukaryota</taxon>
        <taxon>Fungi</taxon>
        <taxon>Dikarya</taxon>
        <taxon>Basidiomycota</taxon>
        <taxon>Agaricomycotina</taxon>
        <taxon>Agaricomycetes</taxon>
        <taxon>Agaricomycetidae</taxon>
        <taxon>Agaricales</taxon>
        <taxon>Pluteineae</taxon>
        <taxon>Amanitaceae</taxon>
        <taxon>Amanita</taxon>
    </lineage>
</organism>